<proteinExistence type="predicted"/>
<dbReference type="Proteomes" id="UP000654075">
    <property type="component" value="Unassembled WGS sequence"/>
</dbReference>
<sequence>ATGVVHVCPGQQSEHMSLGDWMHQCLMYSVLTSMNFFKYYIHGKVFTRWQQHTRFTVYCHARASLVRRLFLAKPMFVQPLVRIHSLMHEVESVKVMSVGTNVYLLADFAKEQASVRSNTVSGAAKELEARHDSTVSVLDKLVDTVSKSTEPQNAHDEHAALRPRMKSMVQEKKEARDDARRHQLALHDQGMLGDCVRLVDYMFQACLVKVVVNAAVDFFHRMETASKMFSISVAYGDQNMVSVFEPCLSDHVTMLEELWHFDAYVIAQLNHQTVESILNCSLEFNHYTAAVRERIESDINQAQVSPEWPIAALHRAAQGLVASEAVQAVEELSVLEHEREEMFAAPDMPPMPDSVLSVGTPEGASSSMSMTEDAWDMLGLGISEAASDRDTHIKNGQVCLLTGSDYFSARKKHDSEKRNSYRSQWQYEAEQRVSKIEAKRGTLSKATAESGVMKTQKFTWTKEGAKSFEWRKIYHALVGQVGGLDGGIIAESVITPTSMRMYTDHRVMGQVVLPGVSHVSLMAATASLGFPAPGGIMSQEWHISVKETLFERPYIVHSGAELIQAIANGVDPSTVPAMAGMLPIAMVPVGVPVTYCRATTVSKERGLIKPEMDWAK</sequence>
<reference evidence="3" key="1">
    <citation type="submission" date="2021-02" db="EMBL/GenBank/DDBJ databases">
        <authorList>
            <person name="Dougan E. K."/>
            <person name="Rhodes N."/>
            <person name="Thang M."/>
            <person name="Chan C."/>
        </authorList>
    </citation>
    <scope>NUCLEOTIDE SEQUENCE</scope>
</reference>
<evidence type="ECO:0000313" key="3">
    <source>
        <dbReference type="EMBL" id="CAE8621324.1"/>
    </source>
</evidence>
<protein>
    <recommendedName>
        <fullName evidence="2">Polyketide synthase dehydratase domain-containing protein</fullName>
    </recommendedName>
</protein>
<accession>A0A813GF57</accession>
<dbReference type="Pfam" id="PF21089">
    <property type="entry name" value="PKS_DH_N"/>
    <property type="match status" value="1"/>
</dbReference>
<gene>
    <name evidence="3" type="ORF">PGLA1383_LOCUS38845</name>
</gene>
<dbReference type="InterPro" id="IPR049552">
    <property type="entry name" value="PKS_DH_N"/>
</dbReference>
<feature type="domain" description="Polyketide synthase dehydratase" evidence="2">
    <location>
        <begin position="475"/>
        <end position="565"/>
    </location>
</feature>
<evidence type="ECO:0000259" key="2">
    <source>
        <dbReference type="Pfam" id="PF21089"/>
    </source>
</evidence>
<comment type="caution">
    <text evidence="3">The sequence shown here is derived from an EMBL/GenBank/DDBJ whole genome shotgun (WGS) entry which is preliminary data.</text>
</comment>
<organism evidence="3 4">
    <name type="scientific">Polarella glacialis</name>
    <name type="common">Dinoflagellate</name>
    <dbReference type="NCBI Taxonomy" id="89957"/>
    <lineage>
        <taxon>Eukaryota</taxon>
        <taxon>Sar</taxon>
        <taxon>Alveolata</taxon>
        <taxon>Dinophyceae</taxon>
        <taxon>Suessiales</taxon>
        <taxon>Suessiaceae</taxon>
        <taxon>Polarella</taxon>
    </lineage>
</organism>
<dbReference type="AlphaFoldDB" id="A0A813GF57"/>
<dbReference type="OrthoDB" id="421122at2759"/>
<feature type="region of interest" description="Disordered" evidence="1">
    <location>
        <begin position="146"/>
        <end position="176"/>
    </location>
</feature>
<keyword evidence="4" id="KW-1185">Reference proteome</keyword>
<dbReference type="EMBL" id="CAJNNV010027709">
    <property type="protein sequence ID" value="CAE8621324.1"/>
    <property type="molecule type" value="Genomic_DNA"/>
</dbReference>
<evidence type="ECO:0000313" key="4">
    <source>
        <dbReference type="Proteomes" id="UP000654075"/>
    </source>
</evidence>
<evidence type="ECO:0000256" key="1">
    <source>
        <dbReference type="SAM" id="MobiDB-lite"/>
    </source>
</evidence>
<dbReference type="Gene3D" id="3.10.129.10">
    <property type="entry name" value="Hotdog Thioesterase"/>
    <property type="match status" value="1"/>
</dbReference>
<name>A0A813GF57_POLGL</name>
<feature type="non-terminal residue" evidence="3">
    <location>
        <position position="616"/>
    </location>
</feature>